<sequence length="47" mass="5412">MKFCTTNACIMNLTSNSYDYLVNEVDVQNLIFHLAILFTVSRSNHTE</sequence>
<dbReference type="EMBL" id="GGEC01069822">
    <property type="protein sequence ID" value="MBX50306.1"/>
    <property type="molecule type" value="Transcribed_RNA"/>
</dbReference>
<protein>
    <submittedName>
        <fullName evidence="1">Uncharacterized protein</fullName>
    </submittedName>
</protein>
<evidence type="ECO:0000313" key="1">
    <source>
        <dbReference type="EMBL" id="MBX50306.1"/>
    </source>
</evidence>
<name>A0A2P2P6C2_RHIMU</name>
<dbReference type="AlphaFoldDB" id="A0A2P2P6C2"/>
<accession>A0A2P2P6C2</accession>
<reference evidence="1" key="1">
    <citation type="submission" date="2018-02" db="EMBL/GenBank/DDBJ databases">
        <title>Rhizophora mucronata_Transcriptome.</title>
        <authorList>
            <person name="Meera S.P."/>
            <person name="Sreeshan A."/>
            <person name="Augustine A."/>
        </authorList>
    </citation>
    <scope>NUCLEOTIDE SEQUENCE</scope>
    <source>
        <tissue evidence="1">Leaf</tissue>
    </source>
</reference>
<organism evidence="1">
    <name type="scientific">Rhizophora mucronata</name>
    <name type="common">Asiatic mangrove</name>
    <dbReference type="NCBI Taxonomy" id="61149"/>
    <lineage>
        <taxon>Eukaryota</taxon>
        <taxon>Viridiplantae</taxon>
        <taxon>Streptophyta</taxon>
        <taxon>Embryophyta</taxon>
        <taxon>Tracheophyta</taxon>
        <taxon>Spermatophyta</taxon>
        <taxon>Magnoliopsida</taxon>
        <taxon>eudicotyledons</taxon>
        <taxon>Gunneridae</taxon>
        <taxon>Pentapetalae</taxon>
        <taxon>rosids</taxon>
        <taxon>fabids</taxon>
        <taxon>Malpighiales</taxon>
        <taxon>Rhizophoraceae</taxon>
        <taxon>Rhizophora</taxon>
    </lineage>
</organism>
<proteinExistence type="predicted"/>